<dbReference type="EMBL" id="BPLR01012541">
    <property type="protein sequence ID" value="GIY54688.1"/>
    <property type="molecule type" value="Genomic_DNA"/>
</dbReference>
<proteinExistence type="predicted"/>
<dbReference type="AlphaFoldDB" id="A0AAV4UAA7"/>
<comment type="caution">
    <text evidence="1">The sequence shown here is derived from an EMBL/GenBank/DDBJ whole genome shotgun (WGS) entry which is preliminary data.</text>
</comment>
<keyword evidence="2" id="KW-1185">Reference proteome</keyword>
<gene>
    <name evidence="1" type="ORF">CEXT_132421</name>
</gene>
<name>A0AAV4UAA7_CAEEX</name>
<sequence length="105" mass="12082">MFTCGGIQLIKKERKRERRRDLFDIIMNGAIWSRLFFSNEQVHRSPLPSPQWPIANARFDITLILSYGMKKKSSMPKYLFNVVVSGSEVFFGEQSIIEFATGSCS</sequence>
<evidence type="ECO:0000313" key="2">
    <source>
        <dbReference type="Proteomes" id="UP001054945"/>
    </source>
</evidence>
<evidence type="ECO:0000313" key="1">
    <source>
        <dbReference type="EMBL" id="GIY54688.1"/>
    </source>
</evidence>
<reference evidence="1 2" key="1">
    <citation type="submission" date="2021-06" db="EMBL/GenBank/DDBJ databases">
        <title>Caerostris extrusa draft genome.</title>
        <authorList>
            <person name="Kono N."/>
            <person name="Arakawa K."/>
        </authorList>
    </citation>
    <scope>NUCLEOTIDE SEQUENCE [LARGE SCALE GENOMIC DNA]</scope>
</reference>
<protein>
    <submittedName>
        <fullName evidence="1">Uncharacterized protein</fullName>
    </submittedName>
</protein>
<accession>A0AAV4UAA7</accession>
<dbReference type="Proteomes" id="UP001054945">
    <property type="component" value="Unassembled WGS sequence"/>
</dbReference>
<organism evidence="1 2">
    <name type="scientific">Caerostris extrusa</name>
    <name type="common">Bark spider</name>
    <name type="synonym">Caerostris bankana</name>
    <dbReference type="NCBI Taxonomy" id="172846"/>
    <lineage>
        <taxon>Eukaryota</taxon>
        <taxon>Metazoa</taxon>
        <taxon>Ecdysozoa</taxon>
        <taxon>Arthropoda</taxon>
        <taxon>Chelicerata</taxon>
        <taxon>Arachnida</taxon>
        <taxon>Araneae</taxon>
        <taxon>Araneomorphae</taxon>
        <taxon>Entelegynae</taxon>
        <taxon>Araneoidea</taxon>
        <taxon>Araneidae</taxon>
        <taxon>Caerostris</taxon>
    </lineage>
</organism>